<dbReference type="PANTHER" id="PTHR44591:SF3">
    <property type="entry name" value="RESPONSE REGULATORY DOMAIN-CONTAINING PROTEIN"/>
    <property type="match status" value="1"/>
</dbReference>
<dbReference type="PANTHER" id="PTHR44591">
    <property type="entry name" value="STRESS RESPONSE REGULATOR PROTEIN 1"/>
    <property type="match status" value="1"/>
</dbReference>
<dbReference type="KEGG" id="wma:WM2015_2504"/>
<organism evidence="2 3">
    <name type="scientific">Wenzhouxiangella marina</name>
    <dbReference type="NCBI Taxonomy" id="1579979"/>
    <lineage>
        <taxon>Bacteria</taxon>
        <taxon>Pseudomonadati</taxon>
        <taxon>Pseudomonadota</taxon>
        <taxon>Gammaproteobacteria</taxon>
        <taxon>Chromatiales</taxon>
        <taxon>Wenzhouxiangellaceae</taxon>
        <taxon>Wenzhouxiangella</taxon>
    </lineage>
</organism>
<reference evidence="2 3" key="1">
    <citation type="submission" date="2015-07" db="EMBL/GenBank/DDBJ databases">
        <authorList>
            <person name="Noorani M."/>
        </authorList>
    </citation>
    <scope>NUCLEOTIDE SEQUENCE [LARGE SCALE GENOMIC DNA]</scope>
    <source>
        <strain evidence="2 3">KCTC 42284</strain>
    </source>
</reference>
<dbReference type="InterPro" id="IPR001789">
    <property type="entry name" value="Sig_transdc_resp-reg_receiver"/>
</dbReference>
<keyword evidence="1" id="KW-0597">Phosphoprotein</keyword>
<dbReference type="Pfam" id="PF00072">
    <property type="entry name" value="Response_reg"/>
    <property type="match status" value="1"/>
</dbReference>
<evidence type="ECO:0000313" key="3">
    <source>
        <dbReference type="Proteomes" id="UP000066624"/>
    </source>
</evidence>
<dbReference type="Gene3D" id="3.30.70.270">
    <property type="match status" value="1"/>
</dbReference>
<evidence type="ECO:0000256" key="1">
    <source>
        <dbReference type="ARBA" id="ARBA00022553"/>
    </source>
</evidence>
<dbReference type="InterPro" id="IPR000160">
    <property type="entry name" value="GGDEF_dom"/>
</dbReference>
<proteinExistence type="predicted"/>
<sequence length="353" mass="39422">MPQPTNVPCPACILFVDDSKLIRLAAQRILEPHFELLLAGNAEDALRQLEARSDVQVVFTDINLPGMSGYQLIGRLRKDPNDRRAGLPIVAMTGVENQESERQKALELGASDFLGKPFRHSELLARTWTHVRSQLLRRQVQALESNPHRDPRTGLASRDDCIERVAQALSFARRHAQAVSLVTLHLDGLCALADELGEPFAGQAWWRLGRLLKESIRREDTVYRIGPESFCFLLPATEAHGAAILRDRFIPNLEALGLDAEGGVLDVRCRFLIASPDPRLDHDLEALIDGEPEPRRAAARTDPRLSLDEVLESLERGERDQLKPHVEELRQRLEPLLALLSGEPSDPVRTGSD</sequence>
<dbReference type="GO" id="GO:0000160">
    <property type="term" value="P:phosphorelay signal transduction system"/>
    <property type="evidence" value="ECO:0007669"/>
    <property type="project" value="InterPro"/>
</dbReference>
<accession>A0A0K0XZ05</accession>
<dbReference type="Pfam" id="PF00990">
    <property type="entry name" value="GGDEF"/>
    <property type="match status" value="1"/>
</dbReference>
<dbReference type="SMART" id="SM00448">
    <property type="entry name" value="REC"/>
    <property type="match status" value="1"/>
</dbReference>
<evidence type="ECO:0000313" key="2">
    <source>
        <dbReference type="EMBL" id="AKS42862.1"/>
    </source>
</evidence>
<keyword evidence="3" id="KW-1185">Reference proteome</keyword>
<dbReference type="NCBIfam" id="TIGR00254">
    <property type="entry name" value="GGDEF"/>
    <property type="match status" value="1"/>
</dbReference>
<dbReference type="AlphaFoldDB" id="A0A0K0XZ05"/>
<dbReference type="SUPFAM" id="SSF55073">
    <property type="entry name" value="Nucleotide cyclase"/>
    <property type="match status" value="1"/>
</dbReference>
<dbReference type="RefSeq" id="WP_049726390.1">
    <property type="nucleotide sequence ID" value="NZ_CP012154.1"/>
</dbReference>
<dbReference type="InterPro" id="IPR029787">
    <property type="entry name" value="Nucleotide_cyclase"/>
</dbReference>
<dbReference type="Gene3D" id="3.40.50.2300">
    <property type="match status" value="1"/>
</dbReference>
<gene>
    <name evidence="2" type="ORF">WM2015_2504</name>
</gene>
<protein>
    <submittedName>
        <fullName evidence="2">Uncharacterized protein</fullName>
    </submittedName>
</protein>
<dbReference type="CDD" id="cd17546">
    <property type="entry name" value="REC_hyHK_CKI1_RcsC-like"/>
    <property type="match status" value="1"/>
</dbReference>
<dbReference type="OrthoDB" id="9812260at2"/>
<dbReference type="EMBL" id="CP012154">
    <property type="protein sequence ID" value="AKS42862.1"/>
    <property type="molecule type" value="Genomic_DNA"/>
</dbReference>
<dbReference type="PROSITE" id="PS50110">
    <property type="entry name" value="RESPONSE_REGULATORY"/>
    <property type="match status" value="1"/>
</dbReference>
<dbReference type="SMART" id="SM00267">
    <property type="entry name" value="GGDEF"/>
    <property type="match status" value="1"/>
</dbReference>
<dbReference type="InterPro" id="IPR050595">
    <property type="entry name" value="Bact_response_regulator"/>
</dbReference>
<dbReference type="SUPFAM" id="SSF52172">
    <property type="entry name" value="CheY-like"/>
    <property type="match status" value="1"/>
</dbReference>
<dbReference type="InterPro" id="IPR043128">
    <property type="entry name" value="Rev_trsase/Diguanyl_cyclase"/>
</dbReference>
<dbReference type="InterPro" id="IPR011006">
    <property type="entry name" value="CheY-like_superfamily"/>
</dbReference>
<name>A0A0K0XZ05_9GAMM</name>
<dbReference type="Proteomes" id="UP000066624">
    <property type="component" value="Chromosome"/>
</dbReference>
<dbReference type="PROSITE" id="PS50887">
    <property type="entry name" value="GGDEF"/>
    <property type="match status" value="1"/>
</dbReference>
<dbReference type="STRING" id="1579979.WM2015_2504"/>